<keyword evidence="3" id="KW-0804">Transcription</keyword>
<dbReference type="InterPro" id="IPR036638">
    <property type="entry name" value="HLH_DNA-bd_sf"/>
</dbReference>
<dbReference type="SMART" id="SM00353">
    <property type="entry name" value="HLH"/>
    <property type="match status" value="1"/>
</dbReference>
<sequence>MAEDGNGVIITSDGSTKAKESHISSRANKAEACRGKKRAPTDGDQGGIGSSKVLEQGKGKEVKTCGTDNSDHEAHIQTERDRRKRMRNLFTSLQNFHPHLPPKIDKATIVEETVNYIKTLEHTLETLQKQKLDRVRSVFLATQKPSSAASSSTSVVVSPEHSVSREAFVADQVSKVPSPLDMVMPLPPPAQQCYNIQTWTSPNVVLSIVGIDACISVCTPKRPGLITATAYFLERHGAEALAVQSYSDSLRTMFIMFARANEATGCLRETPISIPADERFKLALGELILWLGSSN</sequence>
<proteinExistence type="inferred from homology"/>
<dbReference type="InterPro" id="IPR045239">
    <property type="entry name" value="bHLH95_bHLH"/>
</dbReference>
<dbReference type="InterPro" id="IPR011598">
    <property type="entry name" value="bHLH_dom"/>
</dbReference>
<feature type="region of interest" description="Disordered" evidence="4">
    <location>
        <begin position="1"/>
        <end position="81"/>
    </location>
</feature>
<evidence type="ECO:0000256" key="3">
    <source>
        <dbReference type="ARBA" id="ARBA00023163"/>
    </source>
</evidence>
<dbReference type="InterPro" id="IPR044278">
    <property type="entry name" value="BHLH95-like"/>
</dbReference>
<name>A0AAD6ETG1_9POAL</name>
<comment type="caution">
    <text evidence="6">The sequence shown here is derived from an EMBL/GenBank/DDBJ whole genome shotgun (WGS) entry which is preliminary data.</text>
</comment>
<evidence type="ECO:0000256" key="1">
    <source>
        <dbReference type="ARBA" id="ARBA00005510"/>
    </source>
</evidence>
<keyword evidence="2" id="KW-0805">Transcription regulation</keyword>
<dbReference type="AlphaFoldDB" id="A0AAD6ETG1"/>
<dbReference type="SUPFAM" id="SSF47459">
    <property type="entry name" value="HLH, helix-loop-helix DNA-binding domain"/>
    <property type="match status" value="1"/>
</dbReference>
<dbReference type="GO" id="GO:0046983">
    <property type="term" value="F:protein dimerization activity"/>
    <property type="evidence" value="ECO:0007669"/>
    <property type="project" value="InterPro"/>
</dbReference>
<dbReference type="Gene3D" id="4.10.280.10">
    <property type="entry name" value="Helix-loop-helix DNA-binding domain"/>
    <property type="match status" value="1"/>
</dbReference>
<dbReference type="PROSITE" id="PS50888">
    <property type="entry name" value="BHLH"/>
    <property type="match status" value="1"/>
</dbReference>
<evidence type="ECO:0000259" key="5">
    <source>
        <dbReference type="PROSITE" id="PS50888"/>
    </source>
</evidence>
<keyword evidence="7" id="KW-1185">Reference proteome</keyword>
<protein>
    <recommendedName>
        <fullName evidence="5">BHLH domain-containing protein</fullName>
    </recommendedName>
</protein>
<dbReference type="GO" id="GO:0009960">
    <property type="term" value="P:endosperm development"/>
    <property type="evidence" value="ECO:0007669"/>
    <property type="project" value="InterPro"/>
</dbReference>
<comment type="similarity">
    <text evidence="1">Belongs to the bHLH protein family.</text>
</comment>
<feature type="compositionally biased region" description="Basic and acidic residues" evidence="4">
    <location>
        <begin position="55"/>
        <end position="81"/>
    </location>
</feature>
<dbReference type="CDD" id="cd11393">
    <property type="entry name" value="bHLH_AtbHLH_like"/>
    <property type="match status" value="1"/>
</dbReference>
<dbReference type="GO" id="GO:0003700">
    <property type="term" value="F:DNA-binding transcription factor activity"/>
    <property type="evidence" value="ECO:0007669"/>
    <property type="project" value="InterPro"/>
</dbReference>
<gene>
    <name evidence="6" type="ORF">LUZ61_004111</name>
</gene>
<organism evidence="6 7">
    <name type="scientific">Rhynchospora tenuis</name>
    <dbReference type="NCBI Taxonomy" id="198213"/>
    <lineage>
        <taxon>Eukaryota</taxon>
        <taxon>Viridiplantae</taxon>
        <taxon>Streptophyta</taxon>
        <taxon>Embryophyta</taxon>
        <taxon>Tracheophyta</taxon>
        <taxon>Spermatophyta</taxon>
        <taxon>Magnoliopsida</taxon>
        <taxon>Liliopsida</taxon>
        <taxon>Poales</taxon>
        <taxon>Cyperaceae</taxon>
        <taxon>Cyperoideae</taxon>
        <taxon>Rhynchosporeae</taxon>
        <taxon>Rhynchospora</taxon>
    </lineage>
</organism>
<feature type="domain" description="BHLH" evidence="5">
    <location>
        <begin position="70"/>
        <end position="120"/>
    </location>
</feature>
<dbReference type="EMBL" id="JAMRDG010000001">
    <property type="protein sequence ID" value="KAJ3700406.1"/>
    <property type="molecule type" value="Genomic_DNA"/>
</dbReference>
<dbReference type="PANTHER" id="PTHR46772:SF8">
    <property type="entry name" value="TRANSCRIPTION FACTOR BHLH95"/>
    <property type="match status" value="1"/>
</dbReference>
<feature type="compositionally biased region" description="Basic and acidic residues" evidence="4">
    <location>
        <begin position="16"/>
        <end position="34"/>
    </location>
</feature>
<dbReference type="PANTHER" id="PTHR46772">
    <property type="entry name" value="BHLH DOMAIN-CONTAINING PROTEIN"/>
    <property type="match status" value="1"/>
</dbReference>
<evidence type="ECO:0000256" key="2">
    <source>
        <dbReference type="ARBA" id="ARBA00023015"/>
    </source>
</evidence>
<accession>A0AAD6ETG1</accession>
<dbReference type="Pfam" id="PF00010">
    <property type="entry name" value="HLH"/>
    <property type="match status" value="1"/>
</dbReference>
<dbReference type="Proteomes" id="UP001210211">
    <property type="component" value="Unassembled WGS sequence"/>
</dbReference>
<reference evidence="6 7" key="1">
    <citation type="journal article" date="2022" name="Cell">
        <title>Repeat-based holocentromeres influence genome architecture and karyotype evolution.</title>
        <authorList>
            <person name="Hofstatter P.G."/>
            <person name="Thangavel G."/>
            <person name="Lux T."/>
            <person name="Neumann P."/>
            <person name="Vondrak T."/>
            <person name="Novak P."/>
            <person name="Zhang M."/>
            <person name="Costa L."/>
            <person name="Castellani M."/>
            <person name="Scott A."/>
            <person name="Toegelov H."/>
            <person name="Fuchs J."/>
            <person name="Mata-Sucre Y."/>
            <person name="Dias Y."/>
            <person name="Vanzela A.L.L."/>
            <person name="Huettel B."/>
            <person name="Almeida C.C.S."/>
            <person name="Simkova H."/>
            <person name="Souza G."/>
            <person name="Pedrosa-Harand A."/>
            <person name="Macas J."/>
            <person name="Mayer K.F.X."/>
            <person name="Houben A."/>
            <person name="Marques A."/>
        </authorList>
    </citation>
    <scope>NUCLEOTIDE SEQUENCE [LARGE SCALE GENOMIC DNA]</scope>
    <source>
        <strain evidence="6">RhyTen1mFocal</strain>
    </source>
</reference>
<evidence type="ECO:0000256" key="4">
    <source>
        <dbReference type="SAM" id="MobiDB-lite"/>
    </source>
</evidence>
<evidence type="ECO:0000313" key="6">
    <source>
        <dbReference type="EMBL" id="KAJ3700406.1"/>
    </source>
</evidence>
<evidence type="ECO:0000313" key="7">
    <source>
        <dbReference type="Proteomes" id="UP001210211"/>
    </source>
</evidence>